<accession>F1YNP8</accession>
<keyword evidence="3" id="KW-1185">Reference proteome</keyword>
<dbReference type="Proteomes" id="UP000035065">
    <property type="component" value="Unassembled WGS sequence"/>
</dbReference>
<organism evidence="2 3">
    <name type="scientific">Gordonia neofelifaecis NRRL B-59395</name>
    <dbReference type="NCBI Taxonomy" id="644548"/>
    <lineage>
        <taxon>Bacteria</taxon>
        <taxon>Bacillati</taxon>
        <taxon>Actinomycetota</taxon>
        <taxon>Actinomycetes</taxon>
        <taxon>Mycobacteriales</taxon>
        <taxon>Gordoniaceae</taxon>
        <taxon>Gordonia</taxon>
    </lineage>
</organism>
<sequence length="46" mass="4795">MNCVLVVLTILIAVTTLAIFAYGGGSDSELSMVEPQNTKGERPASP</sequence>
<proteinExistence type="predicted"/>
<gene>
    <name evidence="2" type="ORF">SCNU_17722</name>
</gene>
<reference evidence="2 3" key="1">
    <citation type="journal article" date="2011" name="J. Bacteriol.">
        <title>Draft Genome Sequence of Gordonia neofelifaecis NRRL B-59395, a Cholesterol-Degrading Actinomycete.</title>
        <authorList>
            <person name="Ge F."/>
            <person name="Li W."/>
            <person name="Chen G."/>
            <person name="Liu Y."/>
            <person name="Zhang G."/>
            <person name="Yong B."/>
            <person name="Wang Q."/>
            <person name="Wang N."/>
            <person name="Huang Z."/>
            <person name="Li W."/>
            <person name="Wang J."/>
            <person name="Wu C."/>
            <person name="Xie Q."/>
            <person name="Liu G."/>
        </authorList>
    </citation>
    <scope>NUCLEOTIDE SEQUENCE [LARGE SCALE GENOMIC DNA]</scope>
    <source>
        <strain evidence="2 3">NRRL B-59395</strain>
    </source>
</reference>
<comment type="caution">
    <text evidence="2">The sequence shown here is derived from an EMBL/GenBank/DDBJ whole genome shotgun (WGS) entry which is preliminary data.</text>
</comment>
<evidence type="ECO:0000313" key="3">
    <source>
        <dbReference type="Proteomes" id="UP000035065"/>
    </source>
</evidence>
<evidence type="ECO:0000256" key="1">
    <source>
        <dbReference type="SAM" id="MobiDB-lite"/>
    </source>
</evidence>
<protein>
    <submittedName>
        <fullName evidence="2">Uncharacterized protein</fullName>
    </submittedName>
</protein>
<dbReference type="AlphaFoldDB" id="F1YNP8"/>
<evidence type="ECO:0000313" key="2">
    <source>
        <dbReference type="EMBL" id="EGD53655.1"/>
    </source>
</evidence>
<feature type="region of interest" description="Disordered" evidence="1">
    <location>
        <begin position="26"/>
        <end position="46"/>
    </location>
</feature>
<name>F1YNP8_9ACTN</name>
<dbReference type="EMBL" id="AEUD01000019">
    <property type="protein sequence ID" value="EGD53655.1"/>
    <property type="molecule type" value="Genomic_DNA"/>
</dbReference>